<dbReference type="EMBL" id="CM017625">
    <property type="protein sequence ID" value="TYH79218.1"/>
    <property type="molecule type" value="Genomic_DNA"/>
</dbReference>
<keyword evidence="1" id="KW-0812">Transmembrane</keyword>
<keyword evidence="3" id="KW-1185">Reference proteome</keyword>
<keyword evidence="1" id="KW-0472">Membrane</keyword>
<feature type="transmembrane region" description="Helical" evidence="1">
    <location>
        <begin position="14"/>
        <end position="34"/>
    </location>
</feature>
<sequence>MASKKKYIYTIDDGCFVSCGSPCSMLLICCYWWFLVLQL</sequence>
<name>A0A5D2LIY0_GOSTO</name>
<evidence type="ECO:0000256" key="1">
    <source>
        <dbReference type="SAM" id="Phobius"/>
    </source>
</evidence>
<proteinExistence type="predicted"/>
<organism evidence="2 3">
    <name type="scientific">Gossypium tomentosum</name>
    <name type="common">Hawaiian cotton</name>
    <name type="synonym">Gossypium sandvicense</name>
    <dbReference type="NCBI Taxonomy" id="34277"/>
    <lineage>
        <taxon>Eukaryota</taxon>
        <taxon>Viridiplantae</taxon>
        <taxon>Streptophyta</taxon>
        <taxon>Embryophyta</taxon>
        <taxon>Tracheophyta</taxon>
        <taxon>Spermatophyta</taxon>
        <taxon>Magnoliopsida</taxon>
        <taxon>eudicotyledons</taxon>
        <taxon>Gunneridae</taxon>
        <taxon>Pentapetalae</taxon>
        <taxon>rosids</taxon>
        <taxon>malvids</taxon>
        <taxon>Malvales</taxon>
        <taxon>Malvaceae</taxon>
        <taxon>Malvoideae</taxon>
        <taxon>Gossypium</taxon>
    </lineage>
</organism>
<reference evidence="2 3" key="1">
    <citation type="submission" date="2019-07" db="EMBL/GenBank/DDBJ databases">
        <title>WGS assembly of Gossypium tomentosum.</title>
        <authorList>
            <person name="Chen Z.J."/>
            <person name="Sreedasyam A."/>
            <person name="Ando A."/>
            <person name="Song Q."/>
            <person name="De L."/>
            <person name="Hulse-Kemp A."/>
            <person name="Ding M."/>
            <person name="Ye W."/>
            <person name="Kirkbride R."/>
            <person name="Jenkins J."/>
            <person name="Plott C."/>
            <person name="Lovell J."/>
            <person name="Lin Y.-M."/>
            <person name="Vaughn R."/>
            <person name="Liu B."/>
            <person name="Li W."/>
            <person name="Simpson S."/>
            <person name="Scheffler B."/>
            <person name="Saski C."/>
            <person name="Grover C."/>
            <person name="Hu G."/>
            <person name="Conover J."/>
            <person name="Carlson J."/>
            <person name="Shu S."/>
            <person name="Boston L."/>
            <person name="Williams M."/>
            <person name="Peterson D."/>
            <person name="Mcgee K."/>
            <person name="Jones D."/>
            <person name="Wendel J."/>
            <person name="Stelly D."/>
            <person name="Grimwood J."/>
            <person name="Schmutz J."/>
        </authorList>
    </citation>
    <scope>NUCLEOTIDE SEQUENCE [LARGE SCALE GENOMIC DNA]</scope>
    <source>
        <strain evidence="2">7179.01</strain>
    </source>
</reference>
<keyword evidence="1" id="KW-1133">Transmembrane helix</keyword>
<protein>
    <submittedName>
        <fullName evidence="2">Uncharacterized protein</fullName>
    </submittedName>
</protein>
<accession>A0A5D2LIY0</accession>
<gene>
    <name evidence="2" type="ORF">ES332_D03G048200v1</name>
</gene>
<dbReference type="AlphaFoldDB" id="A0A5D2LIY0"/>
<evidence type="ECO:0000313" key="2">
    <source>
        <dbReference type="EMBL" id="TYH79218.1"/>
    </source>
</evidence>
<dbReference type="Proteomes" id="UP000322667">
    <property type="component" value="Chromosome D03"/>
</dbReference>
<evidence type="ECO:0000313" key="3">
    <source>
        <dbReference type="Proteomes" id="UP000322667"/>
    </source>
</evidence>